<dbReference type="GO" id="GO:0003824">
    <property type="term" value="F:catalytic activity"/>
    <property type="evidence" value="ECO:0007669"/>
    <property type="project" value="UniProtKB-ARBA"/>
</dbReference>
<accession>A0A8J3VTS0</accession>
<dbReference type="SUPFAM" id="SSF53474">
    <property type="entry name" value="alpha/beta-Hydrolases"/>
    <property type="match status" value="1"/>
</dbReference>
<dbReference type="Proteomes" id="UP000642748">
    <property type="component" value="Unassembled WGS sequence"/>
</dbReference>
<proteinExistence type="predicted"/>
<reference evidence="2" key="1">
    <citation type="submission" date="2021-01" db="EMBL/GenBank/DDBJ databases">
        <title>Whole genome shotgun sequence of Rugosimonospora africana NBRC 104875.</title>
        <authorList>
            <person name="Komaki H."/>
            <person name="Tamura T."/>
        </authorList>
    </citation>
    <scope>NUCLEOTIDE SEQUENCE</scope>
    <source>
        <strain evidence="2">NBRC 104875</strain>
    </source>
</reference>
<gene>
    <name evidence="2" type="ORF">Raf01_68890</name>
</gene>
<dbReference type="InterPro" id="IPR029058">
    <property type="entry name" value="AB_hydrolase_fold"/>
</dbReference>
<organism evidence="2 3">
    <name type="scientific">Rugosimonospora africana</name>
    <dbReference type="NCBI Taxonomy" id="556532"/>
    <lineage>
        <taxon>Bacteria</taxon>
        <taxon>Bacillati</taxon>
        <taxon>Actinomycetota</taxon>
        <taxon>Actinomycetes</taxon>
        <taxon>Micromonosporales</taxon>
        <taxon>Micromonosporaceae</taxon>
        <taxon>Rugosimonospora</taxon>
    </lineage>
</organism>
<dbReference type="PANTHER" id="PTHR43194">
    <property type="entry name" value="HYDROLASE ALPHA/BETA FOLD FAMILY"/>
    <property type="match status" value="1"/>
</dbReference>
<dbReference type="PRINTS" id="PR00111">
    <property type="entry name" value="ABHYDROLASE"/>
</dbReference>
<sequence>MIDDTDVPVAGYRQEHVDRGTDHIGLHVYPDPEDALAPAVVIWPAMGVPARYYRPFAELLVAARFAVIVADLRGTGSSTPRPSRASRYGLAELVGDVEAVQEALRPRLADRTTLLLGHSLGGQAALLHLAMSDEPTVDGLVLVAVGLPFFRAYPGRRGAAVLPYTQSIAATSALLRVWPGWGFGGRQAHGVIRDWGYTARHGRYPRLGGIDPERALRSVRTPVLAISVDEDRFTPASTVDYLVGKLPAAPVRREHYAASDRAGDIPVLAAPLGARLDHFAWVRAAGPLADRVATFAAALSN</sequence>
<dbReference type="Gene3D" id="3.40.50.1820">
    <property type="entry name" value="alpha/beta hydrolase"/>
    <property type="match status" value="1"/>
</dbReference>
<feature type="domain" description="Serine aminopeptidase S33" evidence="1">
    <location>
        <begin position="39"/>
        <end position="191"/>
    </location>
</feature>
<evidence type="ECO:0000313" key="2">
    <source>
        <dbReference type="EMBL" id="GIH18717.1"/>
    </source>
</evidence>
<dbReference type="InterPro" id="IPR050228">
    <property type="entry name" value="Carboxylesterase_BioH"/>
</dbReference>
<dbReference type="Pfam" id="PF12146">
    <property type="entry name" value="Hydrolase_4"/>
    <property type="match status" value="1"/>
</dbReference>
<comment type="caution">
    <text evidence="2">The sequence shown here is derived from an EMBL/GenBank/DDBJ whole genome shotgun (WGS) entry which is preliminary data.</text>
</comment>
<dbReference type="InterPro" id="IPR000073">
    <property type="entry name" value="AB_hydrolase_1"/>
</dbReference>
<dbReference type="AlphaFoldDB" id="A0A8J3VTS0"/>
<name>A0A8J3VTS0_9ACTN</name>
<dbReference type="EMBL" id="BONZ01000070">
    <property type="protein sequence ID" value="GIH18717.1"/>
    <property type="molecule type" value="Genomic_DNA"/>
</dbReference>
<dbReference type="InterPro" id="IPR022742">
    <property type="entry name" value="Hydrolase_4"/>
</dbReference>
<dbReference type="PANTHER" id="PTHR43194:SF2">
    <property type="entry name" value="PEROXISOMAL MEMBRANE PROTEIN LPX1"/>
    <property type="match status" value="1"/>
</dbReference>
<dbReference type="InterPro" id="IPR017208">
    <property type="entry name" value="UCP037442_abhydr"/>
</dbReference>
<evidence type="ECO:0000313" key="3">
    <source>
        <dbReference type="Proteomes" id="UP000642748"/>
    </source>
</evidence>
<evidence type="ECO:0000259" key="1">
    <source>
        <dbReference type="Pfam" id="PF12146"/>
    </source>
</evidence>
<dbReference type="PIRSF" id="PIRSF037442">
    <property type="entry name" value="UCP037442_abhydr"/>
    <property type="match status" value="1"/>
</dbReference>
<keyword evidence="3" id="KW-1185">Reference proteome</keyword>
<protein>
    <recommendedName>
        <fullName evidence="1">Serine aminopeptidase S33 domain-containing protein</fullName>
    </recommendedName>
</protein>